<evidence type="ECO:0000256" key="3">
    <source>
        <dbReference type="ARBA" id="ARBA00022771"/>
    </source>
</evidence>
<organism evidence="10 11">
    <name type="scientific">Moraxella macacae 0408225</name>
    <dbReference type="NCBI Taxonomy" id="1230338"/>
    <lineage>
        <taxon>Bacteria</taxon>
        <taxon>Pseudomonadati</taxon>
        <taxon>Pseudomonadota</taxon>
        <taxon>Gammaproteobacteria</taxon>
        <taxon>Moraxellales</taxon>
        <taxon>Moraxellaceae</taxon>
        <taxon>Moraxella</taxon>
    </lineage>
</organism>
<dbReference type="InterPro" id="IPR003796">
    <property type="entry name" value="RNR_NrdR-like"/>
</dbReference>
<dbReference type="OrthoDB" id="9807461at2"/>
<keyword evidence="7 8" id="KW-0804">Transcription</keyword>
<dbReference type="AlphaFoldDB" id="L2F907"/>
<comment type="cofactor">
    <cofactor evidence="8">
        <name>Zn(2+)</name>
        <dbReference type="ChEBI" id="CHEBI:29105"/>
    </cofactor>
    <text evidence="8">Binds 1 zinc ion.</text>
</comment>
<dbReference type="Pfam" id="PF03477">
    <property type="entry name" value="ATP-cone"/>
    <property type="match status" value="1"/>
</dbReference>
<reference evidence="10 11" key="1">
    <citation type="journal article" date="2013" name="Genome Announc.">
        <title>Genome Sequence of Moraxella macacae 0408225, a Novel Bacterial Species Isolated from a Cynomolgus Macaque with Epistaxis.</title>
        <authorList>
            <person name="Ladner J.T."/>
            <person name="Whitehouse C.A."/>
            <person name="Koroleva G.I."/>
            <person name="Palacios G.F."/>
        </authorList>
    </citation>
    <scope>NUCLEOTIDE SEQUENCE [LARGE SCALE GENOMIC DNA]</scope>
    <source>
        <strain evidence="10 11">0408225</strain>
    </source>
</reference>
<keyword evidence="8" id="KW-0479">Metal-binding</keyword>
<accession>L2F907</accession>
<dbReference type="Proteomes" id="UP000023795">
    <property type="component" value="Unassembled WGS sequence"/>
</dbReference>
<evidence type="ECO:0000256" key="2">
    <source>
        <dbReference type="ARBA" id="ARBA00022741"/>
    </source>
</evidence>
<comment type="function">
    <text evidence="8">Negatively regulates transcription of bacterial ribonucleotide reductase nrd genes and operons by binding to NrdR-boxes.</text>
</comment>
<evidence type="ECO:0000256" key="6">
    <source>
        <dbReference type="ARBA" id="ARBA00023125"/>
    </source>
</evidence>
<evidence type="ECO:0000256" key="7">
    <source>
        <dbReference type="ARBA" id="ARBA00023163"/>
    </source>
</evidence>
<keyword evidence="8" id="KW-0862">Zinc</keyword>
<dbReference type="GO" id="GO:0005524">
    <property type="term" value="F:ATP binding"/>
    <property type="evidence" value="ECO:0007669"/>
    <property type="project" value="UniProtKB-UniRule"/>
</dbReference>
<dbReference type="PANTHER" id="PTHR30455:SF2">
    <property type="entry name" value="TRANSCRIPTIONAL REPRESSOR NRDR"/>
    <property type="match status" value="1"/>
</dbReference>
<keyword evidence="4 8" id="KW-0067">ATP-binding</keyword>
<dbReference type="PATRIC" id="fig|1230338.3.peg.548"/>
<evidence type="ECO:0000256" key="5">
    <source>
        <dbReference type="ARBA" id="ARBA00023015"/>
    </source>
</evidence>
<proteinExistence type="inferred from homology"/>
<dbReference type="Pfam" id="PF22811">
    <property type="entry name" value="Zn_ribbon_NrdR"/>
    <property type="match status" value="1"/>
</dbReference>
<keyword evidence="2 8" id="KW-0547">Nucleotide-binding</keyword>
<feature type="zinc finger region" evidence="8">
    <location>
        <begin position="3"/>
        <end position="34"/>
    </location>
</feature>
<dbReference type="eggNOG" id="COG1327">
    <property type="taxonomic scope" value="Bacteria"/>
</dbReference>
<dbReference type="GO" id="GO:0003677">
    <property type="term" value="F:DNA binding"/>
    <property type="evidence" value="ECO:0007669"/>
    <property type="project" value="UniProtKB-KW"/>
</dbReference>
<keyword evidence="5 8" id="KW-0805">Transcription regulation</keyword>
<gene>
    <name evidence="8 10" type="primary">nrdR</name>
    <name evidence="10" type="ORF">MOMA_02510</name>
</gene>
<evidence type="ECO:0000259" key="9">
    <source>
        <dbReference type="PROSITE" id="PS51161"/>
    </source>
</evidence>
<keyword evidence="1 8" id="KW-0678">Repressor</keyword>
<dbReference type="STRING" id="1230338.MOMA_02510"/>
<name>L2F907_9GAMM</name>
<keyword evidence="11" id="KW-1185">Reference proteome</keyword>
<dbReference type="GO" id="GO:0008270">
    <property type="term" value="F:zinc ion binding"/>
    <property type="evidence" value="ECO:0007669"/>
    <property type="project" value="UniProtKB-UniRule"/>
</dbReference>
<dbReference type="InterPro" id="IPR055173">
    <property type="entry name" value="NrdR-like_N"/>
</dbReference>
<dbReference type="HAMAP" id="MF_00440">
    <property type="entry name" value="NrdR"/>
    <property type="match status" value="1"/>
</dbReference>
<protein>
    <recommendedName>
        <fullName evidence="8">Transcriptional repressor NrdR</fullName>
    </recommendedName>
</protein>
<feature type="domain" description="ATP-cone" evidence="9">
    <location>
        <begin position="49"/>
        <end position="139"/>
    </location>
</feature>
<dbReference type="PROSITE" id="PS51161">
    <property type="entry name" value="ATP_CONE"/>
    <property type="match status" value="1"/>
</dbReference>
<evidence type="ECO:0000256" key="4">
    <source>
        <dbReference type="ARBA" id="ARBA00022840"/>
    </source>
</evidence>
<dbReference type="NCBIfam" id="TIGR00244">
    <property type="entry name" value="transcriptional regulator NrdR"/>
    <property type="match status" value="1"/>
</dbReference>
<comment type="similarity">
    <text evidence="8">Belongs to the NrdR family.</text>
</comment>
<dbReference type="EMBL" id="ANIN01000001">
    <property type="protein sequence ID" value="ELA09241.1"/>
    <property type="molecule type" value="Genomic_DNA"/>
</dbReference>
<comment type="caution">
    <text evidence="10">The sequence shown here is derived from an EMBL/GenBank/DDBJ whole genome shotgun (WGS) entry which is preliminary data.</text>
</comment>
<sequence length="157" mass="17879">MYCPFCNAIDTKVLDSRLAAEGAQVRRRRQCSTCSERFTTFEIIEAVMPRIVKSNGRVEPYDSQKLRRSILLPLQKRPIATDSTEAMISRIEKKLRQSGEREISSQFLGEIVMTELKALDDVAYVRFASVYKDFQDIEAFKQALSTLSDDNKTTADA</sequence>
<evidence type="ECO:0000313" key="10">
    <source>
        <dbReference type="EMBL" id="ELA09241.1"/>
    </source>
</evidence>
<evidence type="ECO:0000256" key="1">
    <source>
        <dbReference type="ARBA" id="ARBA00022491"/>
    </source>
</evidence>
<evidence type="ECO:0000256" key="8">
    <source>
        <dbReference type="HAMAP-Rule" id="MF_00440"/>
    </source>
</evidence>
<dbReference type="InterPro" id="IPR005144">
    <property type="entry name" value="ATP-cone_dom"/>
</dbReference>
<keyword evidence="3 8" id="KW-0863">Zinc-finger</keyword>
<dbReference type="GO" id="GO:0045892">
    <property type="term" value="P:negative regulation of DNA-templated transcription"/>
    <property type="evidence" value="ECO:0007669"/>
    <property type="project" value="UniProtKB-UniRule"/>
</dbReference>
<keyword evidence="6 8" id="KW-0238">DNA-binding</keyword>
<dbReference type="PANTHER" id="PTHR30455">
    <property type="entry name" value="TRANSCRIPTIONAL REPRESSOR NRDR"/>
    <property type="match status" value="1"/>
</dbReference>
<dbReference type="RefSeq" id="WP_009767061.1">
    <property type="nucleotide sequence ID" value="NZ_ANIN01000001.1"/>
</dbReference>
<evidence type="ECO:0000313" key="11">
    <source>
        <dbReference type="Proteomes" id="UP000023795"/>
    </source>
</evidence>